<name>A0AAW2EQU5_9HYME</name>
<comment type="caution">
    <text evidence="1">The sequence shown here is derived from an EMBL/GenBank/DDBJ whole genome shotgun (WGS) entry which is preliminary data.</text>
</comment>
<evidence type="ECO:0000313" key="2">
    <source>
        <dbReference type="Proteomes" id="UP001430953"/>
    </source>
</evidence>
<gene>
    <name evidence="1" type="ORF">PUN28_016780</name>
</gene>
<accession>A0AAW2EQU5</accession>
<evidence type="ECO:0000313" key="1">
    <source>
        <dbReference type="EMBL" id="KAL0105355.1"/>
    </source>
</evidence>
<keyword evidence="2" id="KW-1185">Reference proteome</keyword>
<dbReference type="EMBL" id="JADYXP020000019">
    <property type="protein sequence ID" value="KAL0105355.1"/>
    <property type="molecule type" value="Genomic_DNA"/>
</dbReference>
<dbReference type="Proteomes" id="UP001430953">
    <property type="component" value="Unassembled WGS sequence"/>
</dbReference>
<organism evidence="1 2">
    <name type="scientific">Cardiocondyla obscurior</name>
    <dbReference type="NCBI Taxonomy" id="286306"/>
    <lineage>
        <taxon>Eukaryota</taxon>
        <taxon>Metazoa</taxon>
        <taxon>Ecdysozoa</taxon>
        <taxon>Arthropoda</taxon>
        <taxon>Hexapoda</taxon>
        <taxon>Insecta</taxon>
        <taxon>Pterygota</taxon>
        <taxon>Neoptera</taxon>
        <taxon>Endopterygota</taxon>
        <taxon>Hymenoptera</taxon>
        <taxon>Apocrita</taxon>
        <taxon>Aculeata</taxon>
        <taxon>Formicoidea</taxon>
        <taxon>Formicidae</taxon>
        <taxon>Myrmicinae</taxon>
        <taxon>Cardiocondyla</taxon>
    </lineage>
</organism>
<dbReference type="AlphaFoldDB" id="A0AAW2EQU5"/>
<sequence length="117" mass="13424">MICGIHVSTARERGNRRVAHVGRLLPRIVFHYVALLFPSSFYRPLQTRSNIARMSTVIFRNTIHRTATLKSYPISTVVQLTNTVPRGVLTIVRQINRPLFRENILLIGFATRPVSRE</sequence>
<proteinExistence type="predicted"/>
<reference evidence="1 2" key="1">
    <citation type="submission" date="2023-03" db="EMBL/GenBank/DDBJ databases">
        <title>High recombination rates correlate with genetic variation in Cardiocondyla obscurior ants.</title>
        <authorList>
            <person name="Errbii M."/>
        </authorList>
    </citation>
    <scope>NUCLEOTIDE SEQUENCE [LARGE SCALE GENOMIC DNA]</scope>
    <source>
        <strain evidence="1">Alpha-2009</strain>
        <tissue evidence="1">Whole body</tissue>
    </source>
</reference>
<protein>
    <submittedName>
        <fullName evidence="1">Uncharacterized protein</fullName>
    </submittedName>
</protein>